<keyword evidence="4" id="KW-1185">Reference proteome</keyword>
<feature type="region of interest" description="Disordered" evidence="1">
    <location>
        <begin position="1"/>
        <end position="49"/>
    </location>
</feature>
<reference evidence="3" key="1">
    <citation type="submission" date="2018-11" db="EMBL/GenBank/DDBJ databases">
        <authorList>
            <consortium name="Pathogen Informatics"/>
        </authorList>
    </citation>
    <scope>NUCLEOTIDE SEQUENCE</scope>
</reference>
<name>A0A448WBP4_9PLAT</name>
<evidence type="ECO:0000313" key="3">
    <source>
        <dbReference type="EMBL" id="VEL07809.1"/>
    </source>
</evidence>
<feature type="non-terminal residue" evidence="3">
    <location>
        <position position="1"/>
    </location>
</feature>
<evidence type="ECO:0000313" key="4">
    <source>
        <dbReference type="Proteomes" id="UP000784294"/>
    </source>
</evidence>
<comment type="caution">
    <text evidence="3">The sequence shown here is derived from an EMBL/GenBank/DDBJ whole genome shotgun (WGS) entry which is preliminary data.</text>
</comment>
<proteinExistence type="predicted"/>
<keyword evidence="2" id="KW-0472">Membrane</keyword>
<feature type="compositionally biased region" description="Polar residues" evidence="1">
    <location>
        <begin position="27"/>
        <end position="49"/>
    </location>
</feature>
<accession>A0A448WBP4</accession>
<dbReference type="EMBL" id="CAAALY010002508">
    <property type="protein sequence ID" value="VEL07809.1"/>
    <property type="molecule type" value="Genomic_DNA"/>
</dbReference>
<organism evidence="3 4">
    <name type="scientific">Protopolystoma xenopodis</name>
    <dbReference type="NCBI Taxonomy" id="117903"/>
    <lineage>
        <taxon>Eukaryota</taxon>
        <taxon>Metazoa</taxon>
        <taxon>Spiralia</taxon>
        <taxon>Lophotrochozoa</taxon>
        <taxon>Platyhelminthes</taxon>
        <taxon>Monogenea</taxon>
        <taxon>Polyopisthocotylea</taxon>
        <taxon>Polystomatidea</taxon>
        <taxon>Polystomatidae</taxon>
        <taxon>Protopolystoma</taxon>
    </lineage>
</organism>
<keyword evidence="2" id="KW-1133">Transmembrane helix</keyword>
<sequence>KRHLASSGKPHLKIGEPNYHSAAQDPSCGSPSSPTEKFPHSSSVSQSNHVRRITSASASTADINSGKLSIIYRKPSFGYVRRSFGQGYSLLYQVRSLCARIDWAWLTLLLITLVFIVCLWTIHLRFGVLDNLAKQLLAHDSRISAAKRWGPTDGCNISPSQCTSSLFSSLARLAPDATDYPPVHPLPSASNHRHYQGLRNQEKHQSIKPSFPSKAAIEPSILESLLFQNSGKLDLLLADLGQLHMEFSGHPILKNCPSLPIFRGLNDKSPEYAEAVLKSSRPDAAVYSDFEEMSRLLIEV</sequence>
<evidence type="ECO:0000256" key="2">
    <source>
        <dbReference type="SAM" id="Phobius"/>
    </source>
</evidence>
<dbReference type="Proteomes" id="UP000784294">
    <property type="component" value="Unassembled WGS sequence"/>
</dbReference>
<protein>
    <submittedName>
        <fullName evidence="3">Uncharacterized protein</fullName>
    </submittedName>
</protein>
<dbReference type="AlphaFoldDB" id="A0A448WBP4"/>
<feature type="transmembrane region" description="Helical" evidence="2">
    <location>
        <begin position="103"/>
        <end position="122"/>
    </location>
</feature>
<keyword evidence="2" id="KW-0812">Transmembrane</keyword>
<evidence type="ECO:0000256" key="1">
    <source>
        <dbReference type="SAM" id="MobiDB-lite"/>
    </source>
</evidence>
<gene>
    <name evidence="3" type="ORF">PXEA_LOCUS1249</name>
</gene>